<dbReference type="SUPFAM" id="SSF56112">
    <property type="entry name" value="Protein kinase-like (PK-like)"/>
    <property type="match status" value="1"/>
</dbReference>
<proteinExistence type="predicted"/>
<dbReference type="PANTHER" id="PTHR24346">
    <property type="entry name" value="MAP/MICROTUBULE AFFINITY-REGULATING KINASE"/>
    <property type="match status" value="1"/>
</dbReference>
<protein>
    <submittedName>
        <fullName evidence="5">Kinase-like domain-containing protein</fullName>
    </submittedName>
</protein>
<evidence type="ECO:0000313" key="6">
    <source>
        <dbReference type="Proteomes" id="UP001221142"/>
    </source>
</evidence>
<dbReference type="PROSITE" id="PS00109">
    <property type="entry name" value="PROTEIN_KINASE_TYR"/>
    <property type="match status" value="1"/>
</dbReference>
<dbReference type="GO" id="GO:0005737">
    <property type="term" value="C:cytoplasm"/>
    <property type="evidence" value="ECO:0007669"/>
    <property type="project" value="TreeGrafter"/>
</dbReference>
<dbReference type="PANTHER" id="PTHR24346:SF30">
    <property type="entry name" value="MATERNAL EMBRYONIC LEUCINE ZIPPER KINASE"/>
    <property type="match status" value="1"/>
</dbReference>
<evidence type="ECO:0000256" key="3">
    <source>
        <dbReference type="SAM" id="MobiDB-lite"/>
    </source>
</evidence>
<evidence type="ECO:0000259" key="4">
    <source>
        <dbReference type="PROSITE" id="PS50011"/>
    </source>
</evidence>
<keyword evidence="6" id="KW-1185">Reference proteome</keyword>
<keyword evidence="1" id="KW-0547">Nucleotide-binding</keyword>
<sequence>MPDFSSSSLPDLTKSFIDENYLHLVELTASGEFAKVYKALDTTSPTDDPFYYAVKCLGFAERDSSQGRILEAELTNHYRLRYDTGVVRLHPMFREGDFIFLVLDWCPGGDLFDAIFNDFLFEGRPRLVRDTFVDILDAVAQCHARGIYHGDIRPANILLSGRGKGVKLADFGTSTSEEVVGGGDNGESSYRPRDSDLWSCALTLFTLVTSTRPWGLPHIIDPDYAAFSANPDTYFQDAFGLTPAANDFFRWCFAEDPTTRPTLAQMRFVILRIERFTLKSMPPRSVAAHQAPPVEDAPTFINSSLSCTSSSSSSASSSATTTTPPASPPSSTSLMDDPNVGWEAISLPPLVPTKLNSPVLPPQSPGPVIVLVPVVRLYHLRRKDVVLREKILRGQRRARTYYF</sequence>
<name>A0AAD7B372_9AGAR</name>
<dbReference type="Pfam" id="PF00069">
    <property type="entry name" value="Pkinase"/>
    <property type="match status" value="1"/>
</dbReference>
<dbReference type="EMBL" id="JARKIF010000044">
    <property type="protein sequence ID" value="KAJ7608565.1"/>
    <property type="molecule type" value="Genomic_DNA"/>
</dbReference>
<evidence type="ECO:0000313" key="5">
    <source>
        <dbReference type="EMBL" id="KAJ7608565.1"/>
    </source>
</evidence>
<gene>
    <name evidence="5" type="ORF">FB45DRAFT_384478</name>
</gene>
<dbReference type="InterPro" id="IPR011009">
    <property type="entry name" value="Kinase-like_dom_sf"/>
</dbReference>
<comment type="caution">
    <text evidence="5">The sequence shown here is derived from an EMBL/GenBank/DDBJ whole genome shotgun (WGS) entry which is preliminary data.</text>
</comment>
<evidence type="ECO:0000256" key="2">
    <source>
        <dbReference type="ARBA" id="ARBA00022840"/>
    </source>
</evidence>
<dbReference type="GO" id="GO:0005524">
    <property type="term" value="F:ATP binding"/>
    <property type="evidence" value="ECO:0007669"/>
    <property type="project" value="UniProtKB-KW"/>
</dbReference>
<feature type="compositionally biased region" description="Low complexity" evidence="3">
    <location>
        <begin position="311"/>
        <end position="333"/>
    </location>
</feature>
<reference evidence="5" key="1">
    <citation type="submission" date="2023-03" db="EMBL/GenBank/DDBJ databases">
        <title>Massive genome expansion in bonnet fungi (Mycena s.s.) driven by repeated elements and novel gene families across ecological guilds.</title>
        <authorList>
            <consortium name="Lawrence Berkeley National Laboratory"/>
            <person name="Harder C.B."/>
            <person name="Miyauchi S."/>
            <person name="Viragh M."/>
            <person name="Kuo A."/>
            <person name="Thoen E."/>
            <person name="Andreopoulos B."/>
            <person name="Lu D."/>
            <person name="Skrede I."/>
            <person name="Drula E."/>
            <person name="Henrissat B."/>
            <person name="Morin E."/>
            <person name="Kohler A."/>
            <person name="Barry K."/>
            <person name="LaButti K."/>
            <person name="Morin E."/>
            <person name="Salamov A."/>
            <person name="Lipzen A."/>
            <person name="Mereny Z."/>
            <person name="Hegedus B."/>
            <person name="Baldrian P."/>
            <person name="Stursova M."/>
            <person name="Weitz H."/>
            <person name="Taylor A."/>
            <person name="Grigoriev I.V."/>
            <person name="Nagy L.G."/>
            <person name="Martin F."/>
            <person name="Kauserud H."/>
        </authorList>
    </citation>
    <scope>NUCLEOTIDE SEQUENCE</scope>
    <source>
        <strain evidence="5">9284</strain>
    </source>
</reference>
<dbReference type="GO" id="GO:0004674">
    <property type="term" value="F:protein serine/threonine kinase activity"/>
    <property type="evidence" value="ECO:0007669"/>
    <property type="project" value="TreeGrafter"/>
</dbReference>
<dbReference type="GO" id="GO:0035556">
    <property type="term" value="P:intracellular signal transduction"/>
    <property type="evidence" value="ECO:0007669"/>
    <property type="project" value="TreeGrafter"/>
</dbReference>
<keyword evidence="5" id="KW-0808">Transferase</keyword>
<accession>A0AAD7B372</accession>
<feature type="region of interest" description="Disordered" evidence="3">
    <location>
        <begin position="311"/>
        <end position="335"/>
    </location>
</feature>
<organism evidence="5 6">
    <name type="scientific">Roridomyces roridus</name>
    <dbReference type="NCBI Taxonomy" id="1738132"/>
    <lineage>
        <taxon>Eukaryota</taxon>
        <taxon>Fungi</taxon>
        <taxon>Dikarya</taxon>
        <taxon>Basidiomycota</taxon>
        <taxon>Agaricomycotina</taxon>
        <taxon>Agaricomycetes</taxon>
        <taxon>Agaricomycetidae</taxon>
        <taxon>Agaricales</taxon>
        <taxon>Marasmiineae</taxon>
        <taxon>Mycenaceae</taxon>
        <taxon>Roridomyces</taxon>
    </lineage>
</organism>
<keyword evidence="2" id="KW-0067">ATP-binding</keyword>
<dbReference type="SMART" id="SM00220">
    <property type="entry name" value="S_TKc"/>
    <property type="match status" value="1"/>
</dbReference>
<dbReference type="InterPro" id="IPR000719">
    <property type="entry name" value="Prot_kinase_dom"/>
</dbReference>
<dbReference type="InterPro" id="IPR008266">
    <property type="entry name" value="Tyr_kinase_AS"/>
</dbReference>
<keyword evidence="5" id="KW-0418">Kinase</keyword>
<feature type="domain" description="Protein kinase" evidence="4">
    <location>
        <begin position="22"/>
        <end position="277"/>
    </location>
</feature>
<dbReference type="AlphaFoldDB" id="A0AAD7B372"/>
<dbReference type="Proteomes" id="UP001221142">
    <property type="component" value="Unassembled WGS sequence"/>
</dbReference>
<evidence type="ECO:0000256" key="1">
    <source>
        <dbReference type="ARBA" id="ARBA00022741"/>
    </source>
</evidence>
<dbReference type="Gene3D" id="1.10.510.10">
    <property type="entry name" value="Transferase(Phosphotransferase) domain 1"/>
    <property type="match status" value="1"/>
</dbReference>
<dbReference type="PROSITE" id="PS50011">
    <property type="entry name" value="PROTEIN_KINASE_DOM"/>
    <property type="match status" value="1"/>
</dbReference>